<keyword evidence="1" id="KW-0732">Signal</keyword>
<keyword evidence="3" id="KW-1185">Reference proteome</keyword>
<dbReference type="Proteomes" id="UP001153269">
    <property type="component" value="Unassembled WGS sequence"/>
</dbReference>
<organism evidence="2 3">
    <name type="scientific">Pleuronectes platessa</name>
    <name type="common">European plaice</name>
    <dbReference type="NCBI Taxonomy" id="8262"/>
    <lineage>
        <taxon>Eukaryota</taxon>
        <taxon>Metazoa</taxon>
        <taxon>Chordata</taxon>
        <taxon>Craniata</taxon>
        <taxon>Vertebrata</taxon>
        <taxon>Euteleostomi</taxon>
        <taxon>Actinopterygii</taxon>
        <taxon>Neopterygii</taxon>
        <taxon>Teleostei</taxon>
        <taxon>Neoteleostei</taxon>
        <taxon>Acanthomorphata</taxon>
        <taxon>Carangaria</taxon>
        <taxon>Pleuronectiformes</taxon>
        <taxon>Pleuronectoidei</taxon>
        <taxon>Pleuronectidae</taxon>
        <taxon>Pleuronectes</taxon>
    </lineage>
</organism>
<reference evidence="2" key="1">
    <citation type="submission" date="2020-03" db="EMBL/GenBank/DDBJ databases">
        <authorList>
            <person name="Weist P."/>
        </authorList>
    </citation>
    <scope>NUCLEOTIDE SEQUENCE</scope>
</reference>
<dbReference type="AlphaFoldDB" id="A0A9N7UPM5"/>
<comment type="caution">
    <text evidence="2">The sequence shown here is derived from an EMBL/GenBank/DDBJ whole genome shotgun (WGS) entry which is preliminary data.</text>
</comment>
<gene>
    <name evidence="2" type="ORF">PLEPLA_LOCUS22023</name>
</gene>
<evidence type="ECO:0000313" key="3">
    <source>
        <dbReference type="Proteomes" id="UP001153269"/>
    </source>
</evidence>
<evidence type="ECO:0008006" key="4">
    <source>
        <dbReference type="Google" id="ProtNLM"/>
    </source>
</evidence>
<name>A0A9N7UPM5_PLEPL</name>
<evidence type="ECO:0000256" key="1">
    <source>
        <dbReference type="SAM" id="SignalP"/>
    </source>
</evidence>
<dbReference type="EMBL" id="CADEAL010001613">
    <property type="protein sequence ID" value="CAB1433931.1"/>
    <property type="molecule type" value="Genomic_DNA"/>
</dbReference>
<proteinExistence type="predicted"/>
<feature type="signal peptide" evidence="1">
    <location>
        <begin position="1"/>
        <end position="22"/>
    </location>
</feature>
<protein>
    <recommendedName>
        <fullName evidence="4">Secreted protein</fullName>
    </recommendedName>
</protein>
<feature type="chain" id="PRO_5040292622" description="Secreted protein" evidence="1">
    <location>
        <begin position="23"/>
        <end position="140"/>
    </location>
</feature>
<sequence>MERRGWFLTLTFLRLPMILVLRDTLLHKQLISDLWPVICPFVPIEAVDSESRSTPTHSDMKHFNAIDKPCVQGSNGKSPCNHLSGQSSRITCLQLPTKRLSHRAPPAAALIPFTPISWSSSEDVASCLSSCRRRGRVRVL</sequence>
<evidence type="ECO:0000313" key="2">
    <source>
        <dbReference type="EMBL" id="CAB1433931.1"/>
    </source>
</evidence>
<accession>A0A9N7UPM5</accession>